<keyword evidence="1 5" id="KW-0645">Protease</keyword>
<evidence type="ECO:0000256" key="3">
    <source>
        <dbReference type="ARBA" id="ARBA00022825"/>
    </source>
</evidence>
<keyword evidence="8" id="KW-1185">Reference proteome</keyword>
<dbReference type="CDD" id="cd00190">
    <property type="entry name" value="Tryp_SPc"/>
    <property type="match status" value="1"/>
</dbReference>
<dbReference type="InterPro" id="IPR001314">
    <property type="entry name" value="Peptidase_S1A"/>
</dbReference>
<sequence>MRIVGGIPAEQNEFPWMVALSRKGKFYCGATLITKRHLLTAAHCVEGFSAREIKASLGEYNRAHKNDTQKLVLRIKQIIRHPEFQISNFKNDIAILKLDAQVPLDSPHIQPACLPQSEHRNYTGLKAVVTGWGRTGESKPPSNEMRKVEVPIMSIEDCRKNSGYVPSRITDNMMCAGYSGGQKDSCQGDSGGPLQIYGSRPGTMEVVGIVSWGRGCARPNFPGVYTRIESYMSWVDSNIEDECFCKG</sequence>
<dbReference type="Gene3D" id="2.40.10.10">
    <property type="entry name" value="Trypsin-like serine proteases"/>
    <property type="match status" value="1"/>
</dbReference>
<dbReference type="PROSITE" id="PS50240">
    <property type="entry name" value="TRYPSIN_DOM"/>
    <property type="match status" value="1"/>
</dbReference>
<evidence type="ECO:0000256" key="2">
    <source>
        <dbReference type="ARBA" id="ARBA00022801"/>
    </source>
</evidence>
<keyword evidence="3 5" id="KW-0720">Serine protease</keyword>
<gene>
    <name evidence="7" type="ORF">V9T40_011892</name>
</gene>
<keyword evidence="4" id="KW-1015">Disulfide bond</keyword>
<keyword evidence="2 5" id="KW-0378">Hydrolase</keyword>
<dbReference type="SUPFAM" id="SSF50494">
    <property type="entry name" value="Trypsin-like serine proteases"/>
    <property type="match status" value="1"/>
</dbReference>
<feature type="domain" description="Peptidase S1" evidence="6">
    <location>
        <begin position="3"/>
        <end position="240"/>
    </location>
</feature>
<dbReference type="AlphaFoldDB" id="A0AAN9T7W1"/>
<dbReference type="InterPro" id="IPR033116">
    <property type="entry name" value="TRYPSIN_SER"/>
</dbReference>
<evidence type="ECO:0000313" key="7">
    <source>
        <dbReference type="EMBL" id="KAK7575606.1"/>
    </source>
</evidence>
<organism evidence="7 8">
    <name type="scientific">Parthenolecanium corni</name>
    <dbReference type="NCBI Taxonomy" id="536013"/>
    <lineage>
        <taxon>Eukaryota</taxon>
        <taxon>Metazoa</taxon>
        <taxon>Ecdysozoa</taxon>
        <taxon>Arthropoda</taxon>
        <taxon>Hexapoda</taxon>
        <taxon>Insecta</taxon>
        <taxon>Pterygota</taxon>
        <taxon>Neoptera</taxon>
        <taxon>Paraneoptera</taxon>
        <taxon>Hemiptera</taxon>
        <taxon>Sternorrhyncha</taxon>
        <taxon>Coccoidea</taxon>
        <taxon>Coccidae</taxon>
        <taxon>Parthenolecanium</taxon>
    </lineage>
</organism>
<reference evidence="7 8" key="1">
    <citation type="submission" date="2024-03" db="EMBL/GenBank/DDBJ databases">
        <title>Adaptation during the transition from Ophiocordyceps entomopathogen to insect associate is accompanied by gene loss and intensified selection.</title>
        <authorList>
            <person name="Ward C.M."/>
            <person name="Onetto C.A."/>
            <person name="Borneman A.R."/>
        </authorList>
    </citation>
    <scope>NUCLEOTIDE SEQUENCE [LARGE SCALE GENOMIC DNA]</scope>
    <source>
        <strain evidence="7">AWRI1</strain>
        <tissue evidence="7">Single Adult Female</tissue>
    </source>
</reference>
<dbReference type="GO" id="GO:0006508">
    <property type="term" value="P:proteolysis"/>
    <property type="evidence" value="ECO:0007669"/>
    <property type="project" value="UniProtKB-KW"/>
</dbReference>
<dbReference type="PRINTS" id="PR00722">
    <property type="entry name" value="CHYMOTRYPSIN"/>
</dbReference>
<evidence type="ECO:0000256" key="1">
    <source>
        <dbReference type="ARBA" id="ARBA00022670"/>
    </source>
</evidence>
<dbReference type="InterPro" id="IPR043504">
    <property type="entry name" value="Peptidase_S1_PA_chymotrypsin"/>
</dbReference>
<evidence type="ECO:0000313" key="8">
    <source>
        <dbReference type="Proteomes" id="UP001367676"/>
    </source>
</evidence>
<accession>A0AAN9T7W1</accession>
<dbReference type="EMBL" id="JBBCAQ010000036">
    <property type="protein sequence ID" value="KAK7575606.1"/>
    <property type="molecule type" value="Genomic_DNA"/>
</dbReference>
<dbReference type="Proteomes" id="UP001367676">
    <property type="component" value="Unassembled WGS sequence"/>
</dbReference>
<dbReference type="PANTHER" id="PTHR24252">
    <property type="entry name" value="ACROSIN-RELATED"/>
    <property type="match status" value="1"/>
</dbReference>
<dbReference type="SMART" id="SM00020">
    <property type="entry name" value="Tryp_SPc"/>
    <property type="match status" value="1"/>
</dbReference>
<dbReference type="PROSITE" id="PS00135">
    <property type="entry name" value="TRYPSIN_SER"/>
    <property type="match status" value="1"/>
</dbReference>
<evidence type="ECO:0000256" key="5">
    <source>
        <dbReference type="RuleBase" id="RU363034"/>
    </source>
</evidence>
<dbReference type="PROSITE" id="PS00134">
    <property type="entry name" value="TRYPSIN_HIS"/>
    <property type="match status" value="1"/>
</dbReference>
<comment type="caution">
    <text evidence="7">The sequence shown here is derived from an EMBL/GenBank/DDBJ whole genome shotgun (WGS) entry which is preliminary data.</text>
</comment>
<dbReference type="InterPro" id="IPR001254">
    <property type="entry name" value="Trypsin_dom"/>
</dbReference>
<evidence type="ECO:0000256" key="4">
    <source>
        <dbReference type="ARBA" id="ARBA00023157"/>
    </source>
</evidence>
<dbReference type="InterPro" id="IPR018114">
    <property type="entry name" value="TRYPSIN_HIS"/>
</dbReference>
<dbReference type="PANTHER" id="PTHR24252:SF7">
    <property type="entry name" value="HYALIN"/>
    <property type="match status" value="1"/>
</dbReference>
<evidence type="ECO:0000259" key="6">
    <source>
        <dbReference type="PROSITE" id="PS50240"/>
    </source>
</evidence>
<dbReference type="FunFam" id="2.40.10.10:FF:000006">
    <property type="entry name" value="Serine proteinase stubble"/>
    <property type="match status" value="1"/>
</dbReference>
<dbReference type="InterPro" id="IPR009003">
    <property type="entry name" value="Peptidase_S1_PA"/>
</dbReference>
<name>A0AAN9T7W1_9HEMI</name>
<proteinExistence type="predicted"/>
<protein>
    <recommendedName>
        <fullName evidence="6">Peptidase S1 domain-containing protein</fullName>
    </recommendedName>
</protein>
<dbReference type="GO" id="GO:0004252">
    <property type="term" value="F:serine-type endopeptidase activity"/>
    <property type="evidence" value="ECO:0007669"/>
    <property type="project" value="InterPro"/>
</dbReference>
<dbReference type="Pfam" id="PF00089">
    <property type="entry name" value="Trypsin"/>
    <property type="match status" value="1"/>
</dbReference>